<dbReference type="GO" id="GO:0032259">
    <property type="term" value="P:methylation"/>
    <property type="evidence" value="ECO:0007669"/>
    <property type="project" value="UniProtKB-KW"/>
</dbReference>
<evidence type="ECO:0000259" key="1">
    <source>
        <dbReference type="Pfam" id="PF13649"/>
    </source>
</evidence>
<accession>A0A0P7AIG7</accession>
<dbReference type="SUPFAM" id="SSF53335">
    <property type="entry name" value="S-adenosyl-L-methionine-dependent methyltransferases"/>
    <property type="match status" value="1"/>
</dbReference>
<protein>
    <submittedName>
        <fullName evidence="2">Methyltransferase type 12</fullName>
    </submittedName>
</protein>
<dbReference type="STRING" id="1300341.I595_297"/>
<evidence type="ECO:0000313" key="3">
    <source>
        <dbReference type="Proteomes" id="UP000050280"/>
    </source>
</evidence>
<keyword evidence="3" id="KW-1185">Reference proteome</keyword>
<organism evidence="2 3">
    <name type="scientific">Croceitalea dokdonensis DOKDO 023</name>
    <dbReference type="NCBI Taxonomy" id="1300341"/>
    <lineage>
        <taxon>Bacteria</taxon>
        <taxon>Pseudomonadati</taxon>
        <taxon>Bacteroidota</taxon>
        <taxon>Flavobacteriia</taxon>
        <taxon>Flavobacteriales</taxon>
        <taxon>Flavobacteriaceae</taxon>
        <taxon>Croceitalea</taxon>
    </lineage>
</organism>
<comment type="caution">
    <text evidence="2">The sequence shown here is derived from an EMBL/GenBank/DDBJ whole genome shotgun (WGS) entry which is preliminary data.</text>
</comment>
<proteinExistence type="predicted"/>
<feature type="domain" description="Methyltransferase" evidence="1">
    <location>
        <begin position="61"/>
        <end position="151"/>
    </location>
</feature>
<dbReference type="RefSeq" id="WP_054557594.1">
    <property type="nucleotide sequence ID" value="NZ_LDJX01000001.1"/>
</dbReference>
<keyword evidence="2" id="KW-0489">Methyltransferase</keyword>
<name>A0A0P7AIG7_9FLAO</name>
<dbReference type="Pfam" id="PF13649">
    <property type="entry name" value="Methyltransf_25"/>
    <property type="match status" value="1"/>
</dbReference>
<reference evidence="2 3" key="1">
    <citation type="submission" date="2015-09" db="EMBL/GenBank/DDBJ databases">
        <title>Genome sequence of the marine flavobacterium Croceitalea dokdonensis DOKDO 023 that contains proton- and sodium-pumping rhodopsins.</title>
        <authorList>
            <person name="Kwon S.-K."/>
            <person name="Lee H.K."/>
            <person name="Kwak M.-J."/>
            <person name="Kim J.F."/>
        </authorList>
    </citation>
    <scope>NUCLEOTIDE SEQUENCE [LARGE SCALE GENOMIC DNA]</scope>
    <source>
        <strain evidence="2 3">DOKDO 023</strain>
    </source>
</reference>
<dbReference type="CDD" id="cd02440">
    <property type="entry name" value="AdoMet_MTases"/>
    <property type="match status" value="1"/>
</dbReference>
<dbReference type="AlphaFoldDB" id="A0A0P7AIG7"/>
<dbReference type="GO" id="GO:0008168">
    <property type="term" value="F:methyltransferase activity"/>
    <property type="evidence" value="ECO:0007669"/>
    <property type="project" value="UniProtKB-KW"/>
</dbReference>
<dbReference type="Gene3D" id="3.40.50.150">
    <property type="entry name" value="Vaccinia Virus protein VP39"/>
    <property type="match status" value="1"/>
</dbReference>
<dbReference type="Proteomes" id="UP000050280">
    <property type="component" value="Unassembled WGS sequence"/>
</dbReference>
<sequence>MDFSLRNTALEIMDHPNVEAQVYERAYQDINRCNKLLGGYGITLNALRNVFQNNPQKSYTILDMGSGDGEMLRKIAEEFKNEDFTLALTGVDLRDEVIELARQKSGHYSNISFIKQDILALEKGFSCDVVLCTLTMHHFTDEEINTFAKKFIEISNLAVIVNDLERSPWAYWLFNLFSFVFIQTKVARLDGLTSITKGFKKNDLERYAQALPHAKHTISWEWAFRYLWLMQRERQKQL</sequence>
<gene>
    <name evidence="2" type="ORF">I595_297</name>
</gene>
<keyword evidence="2" id="KW-0808">Transferase</keyword>
<dbReference type="EMBL" id="LDJX01000001">
    <property type="protein sequence ID" value="KPM33394.1"/>
    <property type="molecule type" value="Genomic_DNA"/>
</dbReference>
<evidence type="ECO:0000313" key="2">
    <source>
        <dbReference type="EMBL" id="KPM33394.1"/>
    </source>
</evidence>
<dbReference type="InterPro" id="IPR041698">
    <property type="entry name" value="Methyltransf_25"/>
</dbReference>
<dbReference type="OrthoDB" id="9800454at2"/>
<dbReference type="InterPro" id="IPR029063">
    <property type="entry name" value="SAM-dependent_MTases_sf"/>
</dbReference>